<evidence type="ECO:0008006" key="3">
    <source>
        <dbReference type="Google" id="ProtNLM"/>
    </source>
</evidence>
<dbReference type="Gene3D" id="1.10.287.1890">
    <property type="match status" value="1"/>
</dbReference>
<reference evidence="1 2" key="1">
    <citation type="submission" date="2015-01" db="EMBL/GenBank/DDBJ databases">
        <title>Jeotgalibacillus campisalis genome sequencing.</title>
        <authorList>
            <person name="Goh K.M."/>
            <person name="Chan K.-G."/>
            <person name="Yaakop A.S."/>
            <person name="Ee R."/>
            <person name="Gan H.M."/>
            <person name="Chan C.S."/>
        </authorList>
    </citation>
    <scope>NUCLEOTIDE SEQUENCE [LARGE SCALE GENOMIC DNA]</scope>
    <source>
        <strain evidence="1 2">SF-57</strain>
    </source>
</reference>
<dbReference type="AlphaFoldDB" id="A0A0C2R722"/>
<gene>
    <name evidence="1" type="ORF">KR50_26950</name>
</gene>
<keyword evidence="2" id="KW-1185">Reference proteome</keyword>
<dbReference type="PANTHER" id="PTHR38451:SF1">
    <property type="entry name" value="TRNA (ADENINE(22)-N(1))-METHYLTRANSFERASE"/>
    <property type="match status" value="1"/>
</dbReference>
<comment type="caution">
    <text evidence="1">The sequence shown here is derived from an EMBL/GenBank/DDBJ whole genome shotgun (WGS) entry which is preliminary data.</text>
</comment>
<organism evidence="1 2">
    <name type="scientific">Jeotgalibacillus campisalis</name>
    <dbReference type="NCBI Taxonomy" id="220754"/>
    <lineage>
        <taxon>Bacteria</taxon>
        <taxon>Bacillati</taxon>
        <taxon>Bacillota</taxon>
        <taxon>Bacilli</taxon>
        <taxon>Bacillales</taxon>
        <taxon>Caryophanaceae</taxon>
        <taxon>Jeotgalibacillus</taxon>
    </lineage>
</organism>
<evidence type="ECO:0000313" key="1">
    <source>
        <dbReference type="EMBL" id="KIL46020.1"/>
    </source>
</evidence>
<evidence type="ECO:0000313" key="2">
    <source>
        <dbReference type="Proteomes" id="UP000031972"/>
    </source>
</evidence>
<protein>
    <recommendedName>
        <fullName evidence="3">SAM-dependent methyltransferase</fullName>
    </recommendedName>
</protein>
<proteinExistence type="predicted"/>
<dbReference type="PATRIC" id="fig|220754.4.peg.2711"/>
<sequence>MNSDQLSKRLAAVASFVPAGSVVADIGSDHAYLPCYLVRKKVAASAIAGEVVEGPYQSAIKQVAQDGLQHWIDVRKGSGLAVLKKDEVDVITIAGMGGPLISQILEDGKSLLPGVKRLILQPNISAISLRDWLTNNYWKLSAEDILEEDGKIYEILVAEPTNNNIQLSYTERLLGPFLMKGNSAVFRQKWQEEYKQWERILNQLDQAEPSPMIETKKEELKMKIKIVEEVLG</sequence>
<dbReference type="Gene3D" id="3.40.50.150">
    <property type="entry name" value="Vaccinia Virus protein VP39"/>
    <property type="match status" value="1"/>
</dbReference>
<dbReference type="EMBL" id="JXRR01000017">
    <property type="protein sequence ID" value="KIL46020.1"/>
    <property type="molecule type" value="Genomic_DNA"/>
</dbReference>
<dbReference type="RefSeq" id="WP_041059390.1">
    <property type="nucleotide sequence ID" value="NZ_JXRR01000017.1"/>
</dbReference>
<dbReference type="SUPFAM" id="SSF53335">
    <property type="entry name" value="S-adenosyl-L-methionine-dependent methyltransferases"/>
    <property type="match status" value="1"/>
</dbReference>
<dbReference type="Proteomes" id="UP000031972">
    <property type="component" value="Unassembled WGS sequence"/>
</dbReference>
<accession>A0A0C2R722</accession>
<dbReference type="InterPro" id="IPR029063">
    <property type="entry name" value="SAM-dependent_MTases_sf"/>
</dbReference>
<dbReference type="PIRSF" id="PIRSF018637">
    <property type="entry name" value="TrmK"/>
    <property type="match status" value="1"/>
</dbReference>
<dbReference type="GO" id="GO:0160105">
    <property type="term" value="F:tRNA (adenine(22)-N1)-methyltransferase activity"/>
    <property type="evidence" value="ECO:0007669"/>
    <property type="project" value="InterPro"/>
</dbReference>
<dbReference type="PANTHER" id="PTHR38451">
    <property type="entry name" value="TRNA (ADENINE(22)-N(1))-METHYLTRANSFERASE"/>
    <property type="match status" value="1"/>
</dbReference>
<name>A0A0C2R722_9BACL</name>
<dbReference type="InterPro" id="IPR006901">
    <property type="entry name" value="TrmK"/>
</dbReference>
<dbReference type="OrthoDB" id="5881184at2"/>
<dbReference type="Pfam" id="PF04816">
    <property type="entry name" value="TrmK"/>
    <property type="match status" value="1"/>
</dbReference>